<protein>
    <recommendedName>
        <fullName evidence="1">TPR1-like CTLH-containing domain-containing protein</fullName>
    </recommendedName>
</protein>
<dbReference type="InterPro" id="IPR054080">
    <property type="entry name" value="TPR1-like_2nd"/>
</dbReference>
<reference evidence="2" key="3">
    <citation type="submission" date="2021-05" db="UniProtKB">
        <authorList>
            <consortium name="EnsemblPlants"/>
        </authorList>
    </citation>
    <scope>IDENTIFICATION</scope>
    <source>
        <strain evidence="2">cv. B73</strain>
    </source>
</reference>
<dbReference type="Pfam" id="PF21889">
    <property type="entry name" value="TPR1-like_2nd"/>
    <property type="match status" value="1"/>
</dbReference>
<dbReference type="Gramene" id="Zm00001eb019610_T001">
    <property type="protein sequence ID" value="Zm00001eb019610_P001"/>
    <property type="gene ID" value="Zm00001eb019610"/>
</dbReference>
<name>A0A804LLM4_MAIZE</name>
<dbReference type="EnsemblPlants" id="Zm00001eb019610_T001">
    <property type="protein sequence ID" value="Zm00001eb019610_P001"/>
    <property type="gene ID" value="Zm00001eb019610"/>
</dbReference>
<keyword evidence="3" id="KW-1185">Reference proteome</keyword>
<evidence type="ECO:0000259" key="1">
    <source>
        <dbReference type="Pfam" id="PF21889"/>
    </source>
</evidence>
<sequence length="163" mass="18180">MGSSSHVPPLSAPLHLPPPLRCARWCQLQPHRLVASYSAGLDSPSHFSVALRFLAQAVGTVGGALAISELMLARHGRAKAIDILVNDLKVFPTFNEEFYKEITQLVTLENFRHDRAKAIDILVNDLKVFSTFNEEFYKEITQLVTLENFSEECEPQVGSTNEL</sequence>
<feature type="domain" description="TPR1-like CTLH-containing" evidence="1">
    <location>
        <begin position="112"/>
        <end position="152"/>
    </location>
</feature>
<dbReference type="PANTHER" id="PTHR44083:SF2">
    <property type="entry name" value="TOPLESS-RELATED PROTEIN 3"/>
    <property type="match status" value="1"/>
</dbReference>
<reference evidence="2" key="2">
    <citation type="submission" date="2019-07" db="EMBL/GenBank/DDBJ databases">
        <authorList>
            <person name="Seetharam A."/>
            <person name="Woodhouse M."/>
            <person name="Cannon E."/>
        </authorList>
    </citation>
    <scope>NUCLEOTIDE SEQUENCE [LARGE SCALE GENOMIC DNA]</scope>
    <source>
        <strain evidence="2">cv. B73</strain>
    </source>
</reference>
<organism evidence="2 3">
    <name type="scientific">Zea mays</name>
    <name type="common">Maize</name>
    <dbReference type="NCBI Taxonomy" id="4577"/>
    <lineage>
        <taxon>Eukaryota</taxon>
        <taxon>Viridiplantae</taxon>
        <taxon>Streptophyta</taxon>
        <taxon>Embryophyta</taxon>
        <taxon>Tracheophyta</taxon>
        <taxon>Spermatophyta</taxon>
        <taxon>Magnoliopsida</taxon>
        <taxon>Liliopsida</taxon>
        <taxon>Poales</taxon>
        <taxon>Poaceae</taxon>
        <taxon>PACMAD clade</taxon>
        <taxon>Panicoideae</taxon>
        <taxon>Andropogonodae</taxon>
        <taxon>Andropogoneae</taxon>
        <taxon>Tripsacinae</taxon>
        <taxon>Zea</taxon>
    </lineage>
</organism>
<evidence type="ECO:0000313" key="3">
    <source>
        <dbReference type="Proteomes" id="UP000007305"/>
    </source>
</evidence>
<dbReference type="GO" id="GO:0006355">
    <property type="term" value="P:regulation of DNA-templated transcription"/>
    <property type="evidence" value="ECO:0007669"/>
    <property type="project" value="InterPro"/>
</dbReference>
<reference evidence="3" key="1">
    <citation type="submission" date="2015-12" db="EMBL/GenBank/DDBJ databases">
        <title>Update maize B73 reference genome by single molecule sequencing technologies.</title>
        <authorList>
            <consortium name="Maize Genome Sequencing Project"/>
            <person name="Ware D."/>
        </authorList>
    </citation>
    <scope>NUCLEOTIDE SEQUENCE [LARGE SCALE GENOMIC DNA]</scope>
    <source>
        <strain evidence="3">cv. B73</strain>
    </source>
</reference>
<proteinExistence type="predicted"/>
<dbReference type="Proteomes" id="UP000007305">
    <property type="component" value="Chromosome 1"/>
</dbReference>
<dbReference type="InterPro" id="IPR027728">
    <property type="entry name" value="Topless_fam"/>
</dbReference>
<accession>A0A804LLM4</accession>
<dbReference type="AlphaFoldDB" id="A0A804LLM4"/>
<dbReference type="PANTHER" id="PTHR44083">
    <property type="entry name" value="TOPLESS-RELATED PROTEIN 1-RELATED"/>
    <property type="match status" value="1"/>
</dbReference>
<evidence type="ECO:0000313" key="2">
    <source>
        <dbReference type="EnsemblPlants" id="Zm00001eb019610_P001"/>
    </source>
</evidence>
<dbReference type="InParanoid" id="A0A804LLM4"/>